<dbReference type="Gene3D" id="3.30.465.10">
    <property type="match status" value="1"/>
</dbReference>
<dbReference type="PROSITE" id="PS51387">
    <property type="entry name" value="FAD_PCMH"/>
    <property type="match status" value="1"/>
</dbReference>
<keyword evidence="2" id="KW-0274">FAD</keyword>
<dbReference type="InterPro" id="IPR051312">
    <property type="entry name" value="Diverse_Substr_Oxidored"/>
</dbReference>
<accession>A0A382B6Z2</accession>
<dbReference type="InterPro" id="IPR016167">
    <property type="entry name" value="FAD-bd_PCMH_sub1"/>
</dbReference>
<name>A0A382B6Z2_9ZZZZ</name>
<reference evidence="5" key="1">
    <citation type="submission" date="2018-05" db="EMBL/GenBank/DDBJ databases">
        <authorList>
            <person name="Lanie J.A."/>
            <person name="Ng W.-L."/>
            <person name="Kazmierczak K.M."/>
            <person name="Andrzejewski T.M."/>
            <person name="Davidsen T.M."/>
            <person name="Wayne K.J."/>
            <person name="Tettelin H."/>
            <person name="Glass J.I."/>
            <person name="Rusch D."/>
            <person name="Podicherti R."/>
            <person name="Tsui H.-C.T."/>
            <person name="Winkler M.E."/>
        </authorList>
    </citation>
    <scope>NUCLEOTIDE SEQUENCE</scope>
</reference>
<evidence type="ECO:0000256" key="2">
    <source>
        <dbReference type="ARBA" id="ARBA00022827"/>
    </source>
</evidence>
<dbReference type="SUPFAM" id="SSF56176">
    <property type="entry name" value="FAD-binding/transporter-associated domain-like"/>
    <property type="match status" value="1"/>
</dbReference>
<dbReference type="Pfam" id="PF03450">
    <property type="entry name" value="CO_deh_flav_C"/>
    <property type="match status" value="1"/>
</dbReference>
<dbReference type="Gene3D" id="3.30.43.10">
    <property type="entry name" value="Uridine Diphospho-n-acetylenolpyruvylglucosamine Reductase, domain 2"/>
    <property type="match status" value="1"/>
</dbReference>
<dbReference type="PANTHER" id="PTHR42659:SF2">
    <property type="entry name" value="XANTHINE DEHYDROGENASE SUBUNIT C-RELATED"/>
    <property type="match status" value="1"/>
</dbReference>
<dbReference type="Gene3D" id="3.30.390.50">
    <property type="entry name" value="CO dehydrogenase flavoprotein, C-terminal domain"/>
    <property type="match status" value="1"/>
</dbReference>
<organism evidence="5">
    <name type="scientific">marine metagenome</name>
    <dbReference type="NCBI Taxonomy" id="408172"/>
    <lineage>
        <taxon>unclassified sequences</taxon>
        <taxon>metagenomes</taxon>
        <taxon>ecological metagenomes</taxon>
    </lineage>
</organism>
<keyword evidence="3" id="KW-0560">Oxidoreductase</keyword>
<dbReference type="SUPFAM" id="SSF55447">
    <property type="entry name" value="CO dehydrogenase flavoprotein C-terminal domain-like"/>
    <property type="match status" value="1"/>
</dbReference>
<dbReference type="EMBL" id="UINC01028501">
    <property type="protein sequence ID" value="SVB09590.1"/>
    <property type="molecule type" value="Genomic_DNA"/>
</dbReference>
<dbReference type="Pfam" id="PF00941">
    <property type="entry name" value="FAD_binding_5"/>
    <property type="match status" value="1"/>
</dbReference>
<dbReference type="InterPro" id="IPR036318">
    <property type="entry name" value="FAD-bd_PCMH-like_sf"/>
</dbReference>
<keyword evidence="1" id="KW-0285">Flavoprotein</keyword>
<dbReference type="SMART" id="SM01092">
    <property type="entry name" value="CO_deh_flav_C"/>
    <property type="match status" value="1"/>
</dbReference>
<dbReference type="GO" id="GO:0071949">
    <property type="term" value="F:FAD binding"/>
    <property type="evidence" value="ECO:0007669"/>
    <property type="project" value="InterPro"/>
</dbReference>
<sequence>MDQYGDDARVMSGGTALVLMMKQRLVQPEHVIGLRKIAGLSSIASDGNGVVRVGALCTQRQMETDPLVRQSLPLVADTYSKVATARIRSMSTVGGGLVHGDPNQDPPPTLIALGASVVLSSKGGERVVPVEDLFIDYFETDVQPGEILTSVLIPHAPAGSGAVYTKFLPRTADDYATVSVAAIVDADENNNCRDIRIVLGASGVTPIRAKEAEALLRQRPLTEENIRASAATVKDAVDPLDDFRGSADYKRQMAEVFTRRTVTQAIASGR</sequence>
<dbReference type="InterPro" id="IPR002346">
    <property type="entry name" value="Mopterin_DH_FAD-bd"/>
</dbReference>
<proteinExistence type="predicted"/>
<dbReference type="InterPro" id="IPR005107">
    <property type="entry name" value="CO_DH_flav_C"/>
</dbReference>
<feature type="domain" description="FAD-binding PCMH-type" evidence="4">
    <location>
        <begin position="1"/>
        <end position="158"/>
    </location>
</feature>
<dbReference type="AlphaFoldDB" id="A0A382B6Z2"/>
<dbReference type="GO" id="GO:0016491">
    <property type="term" value="F:oxidoreductase activity"/>
    <property type="evidence" value="ECO:0007669"/>
    <property type="project" value="UniProtKB-KW"/>
</dbReference>
<dbReference type="InterPro" id="IPR016169">
    <property type="entry name" value="FAD-bd_PCMH_sub2"/>
</dbReference>
<gene>
    <name evidence="5" type="ORF">METZ01_LOCUS162444</name>
</gene>
<dbReference type="InterPro" id="IPR036683">
    <property type="entry name" value="CO_DH_flav_C_dom_sf"/>
</dbReference>
<evidence type="ECO:0000259" key="4">
    <source>
        <dbReference type="PROSITE" id="PS51387"/>
    </source>
</evidence>
<evidence type="ECO:0000256" key="1">
    <source>
        <dbReference type="ARBA" id="ARBA00022630"/>
    </source>
</evidence>
<evidence type="ECO:0000256" key="3">
    <source>
        <dbReference type="ARBA" id="ARBA00023002"/>
    </source>
</evidence>
<evidence type="ECO:0000313" key="5">
    <source>
        <dbReference type="EMBL" id="SVB09590.1"/>
    </source>
</evidence>
<dbReference type="InterPro" id="IPR016166">
    <property type="entry name" value="FAD-bd_PCMH"/>
</dbReference>
<protein>
    <recommendedName>
        <fullName evidence="4">FAD-binding PCMH-type domain-containing protein</fullName>
    </recommendedName>
</protein>
<dbReference type="PANTHER" id="PTHR42659">
    <property type="entry name" value="XANTHINE DEHYDROGENASE SUBUNIT C-RELATED"/>
    <property type="match status" value="1"/>
</dbReference>